<dbReference type="RefSeq" id="WP_285660548.1">
    <property type="nucleotide sequence ID" value="NZ_BSTX01000001.1"/>
</dbReference>
<protein>
    <submittedName>
        <fullName evidence="7">DNA helicase</fullName>
    </submittedName>
</protein>
<dbReference type="EMBL" id="BSTX01000001">
    <property type="protein sequence ID" value="GLZ75306.1"/>
    <property type="molecule type" value="Genomic_DNA"/>
</dbReference>
<evidence type="ECO:0000256" key="2">
    <source>
        <dbReference type="ARBA" id="ARBA00022801"/>
    </source>
</evidence>
<dbReference type="InterPro" id="IPR014016">
    <property type="entry name" value="UvrD-like_ATP-bd"/>
</dbReference>
<reference evidence="7" key="1">
    <citation type="submission" date="2023-03" db="EMBL/GenBank/DDBJ databases">
        <title>Actinorhabdospora filicis NBRC 111898.</title>
        <authorList>
            <person name="Ichikawa N."/>
            <person name="Sato H."/>
            <person name="Tonouchi N."/>
        </authorList>
    </citation>
    <scope>NUCLEOTIDE SEQUENCE</scope>
    <source>
        <strain evidence="7">NBRC 111898</strain>
    </source>
</reference>
<organism evidence="7 8">
    <name type="scientific">Actinorhabdospora filicis</name>
    <dbReference type="NCBI Taxonomy" id="1785913"/>
    <lineage>
        <taxon>Bacteria</taxon>
        <taxon>Bacillati</taxon>
        <taxon>Actinomycetota</taxon>
        <taxon>Actinomycetes</taxon>
        <taxon>Micromonosporales</taxon>
        <taxon>Micromonosporaceae</taxon>
        <taxon>Actinorhabdospora</taxon>
    </lineage>
</organism>
<dbReference type="AlphaFoldDB" id="A0A9W6W7A6"/>
<dbReference type="InterPro" id="IPR000212">
    <property type="entry name" value="DNA_helicase_UvrD/REP"/>
</dbReference>
<keyword evidence="8" id="KW-1185">Reference proteome</keyword>
<accession>A0A9W6W7A6</accession>
<evidence type="ECO:0000259" key="6">
    <source>
        <dbReference type="PROSITE" id="PS51198"/>
    </source>
</evidence>
<keyword evidence="3 5" id="KW-0347">Helicase</keyword>
<keyword evidence="4 5" id="KW-0067">ATP-binding</keyword>
<dbReference type="PROSITE" id="PS51198">
    <property type="entry name" value="UVRD_HELICASE_ATP_BIND"/>
    <property type="match status" value="1"/>
</dbReference>
<evidence type="ECO:0000313" key="8">
    <source>
        <dbReference type="Proteomes" id="UP001165079"/>
    </source>
</evidence>
<keyword evidence="1 5" id="KW-0547">Nucleotide-binding</keyword>
<dbReference type="InterPro" id="IPR027417">
    <property type="entry name" value="P-loop_NTPase"/>
</dbReference>
<keyword evidence="2 5" id="KW-0378">Hydrolase</keyword>
<evidence type="ECO:0000256" key="3">
    <source>
        <dbReference type="ARBA" id="ARBA00022806"/>
    </source>
</evidence>
<proteinExistence type="predicted"/>
<dbReference type="SUPFAM" id="SSF52540">
    <property type="entry name" value="P-loop containing nucleoside triphosphate hydrolases"/>
    <property type="match status" value="1"/>
</dbReference>
<evidence type="ECO:0000313" key="7">
    <source>
        <dbReference type="EMBL" id="GLZ75306.1"/>
    </source>
</evidence>
<sequence length="659" mass="71341">MPAVNTTTTDTALDAELGAERDHLAASHVALARMRDRTSGLVDAGGNAYSSEALGKARALRLKDLADLPDVPLFFGRIDFPAEHGGLEHWHVGRRHVVDETGEPLVLDWRAPVSRLFYQASVREPMDVTMRRRFGFAGGHLTSFEDENLASGVETSSAILAAEIERPRVGPMRDIVATIQPEQDDLVRAGLADSVCVQGAPGTGKTAVGLHRAAYLLYTHRDRLKRNGVLVVGPNTAFMSYIDQVLPTLGEVDVTQVTVAELVEGLVVKGTDAPEAEVLKHDERMAELLRRAVWSHLARPEGTLTVTDGGWRHRVGEEDLTRAVDDTRREGLPYHVGRERVRALIVAAVQRSIERRTGESPAEGWLRKLGRAKSVTGVLDAVWPPLDPKKLLTRLFTDADWREGLNRDLFTGDELALLASKTKTPRFTTADAVLADEIAGLLERPAGFGHVVVDEAQDLSAMQCRAIARRSAHGSITVLGDLAQGTSPWAARDWAVSMAHMGKPDGRVVALTTGFRVPESIIELANRLLPDLGVDVPEAKSLRRDGLLDVRETGELAAETAAAVADALKYEGSVGVIATRDVLDAVGEVLPADERVTLMPADLAKGLEYDHVIVAEPATIVAAEARGMNRLYVVLTRAVSRLTIVHAEPLPPALVTASR</sequence>
<dbReference type="Proteomes" id="UP001165079">
    <property type="component" value="Unassembled WGS sequence"/>
</dbReference>
<feature type="binding site" evidence="5">
    <location>
        <begin position="199"/>
        <end position="206"/>
    </location>
    <ligand>
        <name>ATP</name>
        <dbReference type="ChEBI" id="CHEBI:30616"/>
    </ligand>
</feature>
<evidence type="ECO:0000256" key="1">
    <source>
        <dbReference type="ARBA" id="ARBA00022741"/>
    </source>
</evidence>
<gene>
    <name evidence="7" type="ORF">Afil01_01130</name>
</gene>
<name>A0A9W6W7A6_9ACTN</name>
<evidence type="ECO:0000256" key="5">
    <source>
        <dbReference type="PROSITE-ProRule" id="PRU00560"/>
    </source>
</evidence>
<feature type="domain" description="UvrD-like helicase ATP-binding" evidence="6">
    <location>
        <begin position="178"/>
        <end position="518"/>
    </location>
</feature>
<dbReference type="PANTHER" id="PTHR11070:SF45">
    <property type="entry name" value="DNA 3'-5' HELICASE"/>
    <property type="match status" value="1"/>
</dbReference>
<comment type="caution">
    <text evidence="7">The sequence shown here is derived from an EMBL/GenBank/DDBJ whole genome shotgun (WGS) entry which is preliminary data.</text>
</comment>
<evidence type="ECO:0000256" key="4">
    <source>
        <dbReference type="ARBA" id="ARBA00022840"/>
    </source>
</evidence>
<dbReference type="GO" id="GO:0003677">
    <property type="term" value="F:DNA binding"/>
    <property type="evidence" value="ECO:0007669"/>
    <property type="project" value="InterPro"/>
</dbReference>
<dbReference type="PANTHER" id="PTHR11070">
    <property type="entry name" value="UVRD / RECB / PCRA DNA HELICASE FAMILY MEMBER"/>
    <property type="match status" value="1"/>
</dbReference>
<dbReference type="GO" id="GO:0005829">
    <property type="term" value="C:cytosol"/>
    <property type="evidence" value="ECO:0007669"/>
    <property type="project" value="TreeGrafter"/>
</dbReference>
<dbReference type="GO" id="GO:0016787">
    <property type="term" value="F:hydrolase activity"/>
    <property type="evidence" value="ECO:0007669"/>
    <property type="project" value="UniProtKB-UniRule"/>
</dbReference>
<dbReference type="GO" id="GO:0000725">
    <property type="term" value="P:recombinational repair"/>
    <property type="evidence" value="ECO:0007669"/>
    <property type="project" value="TreeGrafter"/>
</dbReference>
<dbReference type="GO" id="GO:0005524">
    <property type="term" value="F:ATP binding"/>
    <property type="evidence" value="ECO:0007669"/>
    <property type="project" value="UniProtKB-UniRule"/>
</dbReference>
<dbReference type="Gene3D" id="3.40.50.300">
    <property type="entry name" value="P-loop containing nucleotide triphosphate hydrolases"/>
    <property type="match status" value="2"/>
</dbReference>
<dbReference type="GO" id="GO:0043138">
    <property type="term" value="F:3'-5' DNA helicase activity"/>
    <property type="evidence" value="ECO:0007669"/>
    <property type="project" value="TreeGrafter"/>
</dbReference>